<evidence type="ECO:0000313" key="5">
    <source>
        <dbReference type="Proteomes" id="UP000321337"/>
    </source>
</evidence>
<dbReference type="PANTHER" id="PTHR39431">
    <property type="entry name" value="FRPA/C-RELATED PROTEIN"/>
    <property type="match status" value="1"/>
</dbReference>
<reference evidence="4 5" key="1">
    <citation type="submission" date="2019-07" db="EMBL/GenBank/DDBJ databases">
        <title>Whole genome shotgun sequence of Thiobacillus plumbophilus NBRC 107929.</title>
        <authorList>
            <person name="Hosoyama A."/>
            <person name="Uohara A."/>
            <person name="Ohji S."/>
            <person name="Ichikawa N."/>
        </authorList>
    </citation>
    <scope>NUCLEOTIDE SEQUENCE [LARGE SCALE GENOMIC DNA]</scope>
    <source>
        <strain evidence="4 5">NBRC 107929</strain>
    </source>
</reference>
<dbReference type="SUPFAM" id="SSF53474">
    <property type="entry name" value="alpha/beta-Hydrolases"/>
    <property type="match status" value="1"/>
</dbReference>
<dbReference type="Pfam" id="PF17892">
    <property type="entry name" value="Cadherin_5"/>
    <property type="match status" value="1"/>
</dbReference>
<dbReference type="OrthoDB" id="8607307at2"/>
<dbReference type="Pfam" id="PF17803">
    <property type="entry name" value="Cadherin_4"/>
    <property type="match status" value="1"/>
</dbReference>
<dbReference type="RefSeq" id="WP_147073546.1">
    <property type="nucleotide sequence ID" value="NZ_AP021884.1"/>
</dbReference>
<name>A0A512L940_9PROT</name>
<organism evidence="4 5">
    <name type="scientific">Sulfuriferula plumbiphila</name>
    <dbReference type="NCBI Taxonomy" id="171865"/>
    <lineage>
        <taxon>Bacteria</taxon>
        <taxon>Pseudomonadati</taxon>
        <taxon>Pseudomonadota</taxon>
        <taxon>Betaproteobacteria</taxon>
        <taxon>Nitrosomonadales</taxon>
        <taxon>Sulfuricellaceae</taxon>
        <taxon>Sulfuriferula</taxon>
    </lineage>
</organism>
<dbReference type="AlphaFoldDB" id="A0A512L940"/>
<keyword evidence="5" id="KW-1185">Reference proteome</keyword>
<dbReference type="PANTHER" id="PTHR39431:SF1">
    <property type="entry name" value="FRPA_C-RELATED PROTEIN"/>
    <property type="match status" value="1"/>
</dbReference>
<dbReference type="InterPro" id="IPR040853">
    <property type="entry name" value="RapA2_cadherin-like"/>
</dbReference>
<gene>
    <name evidence="4" type="ORF">TPL01_21200</name>
</gene>
<dbReference type="Proteomes" id="UP000321337">
    <property type="component" value="Unassembled WGS sequence"/>
</dbReference>
<evidence type="ECO:0000313" key="4">
    <source>
        <dbReference type="EMBL" id="GEP30982.1"/>
    </source>
</evidence>
<dbReference type="Pfam" id="PF26363">
    <property type="entry name" value="Phospholipase-like"/>
    <property type="match status" value="1"/>
</dbReference>
<evidence type="ECO:0000259" key="3">
    <source>
        <dbReference type="Pfam" id="PF17892"/>
    </source>
</evidence>
<feature type="region of interest" description="Disordered" evidence="1">
    <location>
        <begin position="700"/>
        <end position="724"/>
    </location>
</feature>
<dbReference type="InterPro" id="IPR041690">
    <property type="entry name" value="Cadherin_5"/>
</dbReference>
<dbReference type="Gene3D" id="3.40.50.1820">
    <property type="entry name" value="alpha/beta hydrolase"/>
    <property type="match status" value="1"/>
</dbReference>
<dbReference type="InterPro" id="IPR029058">
    <property type="entry name" value="AB_hydrolase_fold"/>
</dbReference>
<evidence type="ECO:0000259" key="2">
    <source>
        <dbReference type="Pfam" id="PF17803"/>
    </source>
</evidence>
<sequence>MATNNPLEILTYANLSNAAYGNGAVPMGWTLLAATSSTKTGFAAMAVRNDTTGEIVVAYRGTDGIKDLTGSDLQLALQNDVPGQYPEAAAFYTQIKNEYGSNITLTGHSLGGALVQLVAAIENRPAFTYNAPGVEVLYPALPGANPNASAADFTNINNFNMAFDAVSTRGVQLGNIANYDPSSLEGLTIFASFVATAVNPSIGVLVFGHTVLGQHYIDRLEDAIATPKPTDTLNGYSYDAASGTWSMPSQDGTSVTPADAETAAGLSALRDTNIQYNEQVGQAHTWLTEYRNWQAITAQLTARYGQVWTDYDPQYDSIGWIRDANGNFVAQFQMVEENSQKLMKMLGEGGQTVNLSEGTISGIGTLFHSIASGATTLLNSVATYGPTLIDSLSLIKAIQSGEPLPLVASGLRLANDLSTLNGASNLNLSGVANTASGILSLMSLDAALERGDMLGTVTAGAQAIAFGAQAFSDSAASQAFAAISEGTIDLAAETLALQSQAVANTVGNVLPFLSIANSLAQGDMTGAAVGVVSYFVPVVGWAYAVFSIIDSLFGGDDEIPDPWGTGSFTWNGTGISYQSAGETGGNEAVANVMGSVLATLNALIERERSQNPGSQLGIIPNRMPGVGYDMSGYRYTDIDPLTGAEKHPALRFDTSGNPYNADPGSPESFQSIIEGMVYSALGRQAIAPLWEGLTARAQTDAGDPKAGLTEEERAGRDGQLAAPLTGSTQTFRPVMLDLDGDGIETVNKAASNVAFDVDDSGFMKQTGWAAGGDTFLTLDRDYNGQTNSGKEMFSNGVVDISRRGLAGMAWVDSNYDGKLTAADPVWNELKVWQDDGDGVDEAGEKLTLAALGITELNYSMGTFTRNGQVRQLASPDLEADRDGTRINVVPEGILVQSSGSDRISLLVTRIDDLTAVEANRDGVTGFEDVETIISAADLLANDTLGGFTGRDLSITGLTNLRHGTGFIDANGFVHFNPEANYAGRDAGFDYTVLASNGQTGTGGVDIVLQNVNDAPTLDRVDHSTQPVYGYTPVQYDEWGSYQSGGQPIYQPYAIQQSYDWESGAAISTYIYNPLPGQPGLDYHTTPVANEDTGAGRVAGADVDDPASSLSYEIVNQPQYGAVSLNADGTFQYTSWKEPGVPSDRMVVDGQYAGIKDGMLYTQFNLPGSAVYPTSDIFQVRITDPGGASTIQNISVAHFGPYLPPTPPGGGGGAQYPLAGGRGVRRPEVQEIGNRSRAGERSGQRHHLQGLVRRCREPEFQNPAGGIGTGRR</sequence>
<comment type="caution">
    <text evidence="4">The sequence shown here is derived from an EMBL/GenBank/DDBJ whole genome shotgun (WGS) entry which is preliminary data.</text>
</comment>
<evidence type="ECO:0008006" key="6">
    <source>
        <dbReference type="Google" id="ProtNLM"/>
    </source>
</evidence>
<evidence type="ECO:0000256" key="1">
    <source>
        <dbReference type="SAM" id="MobiDB-lite"/>
    </source>
</evidence>
<dbReference type="EMBL" id="BKAD01000021">
    <property type="protein sequence ID" value="GEP30982.1"/>
    <property type="molecule type" value="Genomic_DNA"/>
</dbReference>
<feature type="domain" description="Cadherin-like" evidence="3">
    <location>
        <begin position="923"/>
        <end position="1005"/>
    </location>
</feature>
<accession>A0A512L940</accession>
<protein>
    <recommendedName>
        <fullName evidence="6">Fungal lipase-like domain-containing protein</fullName>
    </recommendedName>
</protein>
<feature type="region of interest" description="Disordered" evidence="1">
    <location>
        <begin position="1232"/>
        <end position="1271"/>
    </location>
</feature>
<proteinExistence type="predicted"/>
<feature type="domain" description="RapA2 cadherin-like" evidence="2">
    <location>
        <begin position="1090"/>
        <end position="1132"/>
    </location>
</feature>